<evidence type="ECO:0000313" key="1">
    <source>
        <dbReference type="EMBL" id="CRL06103.1"/>
    </source>
</evidence>
<evidence type="ECO:0000313" key="2">
    <source>
        <dbReference type="Proteomes" id="UP000183832"/>
    </source>
</evidence>
<proteinExistence type="predicted"/>
<dbReference type="AlphaFoldDB" id="A0A1J1J122"/>
<accession>A0A1J1J122</accession>
<gene>
    <name evidence="1" type="ORF">CLUMA_CG019391</name>
</gene>
<organism evidence="1 2">
    <name type="scientific">Clunio marinus</name>
    <dbReference type="NCBI Taxonomy" id="568069"/>
    <lineage>
        <taxon>Eukaryota</taxon>
        <taxon>Metazoa</taxon>
        <taxon>Ecdysozoa</taxon>
        <taxon>Arthropoda</taxon>
        <taxon>Hexapoda</taxon>
        <taxon>Insecta</taxon>
        <taxon>Pterygota</taxon>
        <taxon>Neoptera</taxon>
        <taxon>Endopterygota</taxon>
        <taxon>Diptera</taxon>
        <taxon>Nematocera</taxon>
        <taxon>Chironomoidea</taxon>
        <taxon>Chironomidae</taxon>
        <taxon>Clunio</taxon>
    </lineage>
</organism>
<name>A0A1J1J122_9DIPT</name>
<dbReference type="EMBL" id="CVRI01000066">
    <property type="protein sequence ID" value="CRL06103.1"/>
    <property type="molecule type" value="Genomic_DNA"/>
</dbReference>
<reference evidence="1 2" key="1">
    <citation type="submission" date="2015-04" db="EMBL/GenBank/DDBJ databases">
        <authorList>
            <person name="Syromyatnikov M.Y."/>
            <person name="Popov V.N."/>
        </authorList>
    </citation>
    <scope>NUCLEOTIDE SEQUENCE [LARGE SCALE GENOMIC DNA]</scope>
</reference>
<keyword evidence="2" id="KW-1185">Reference proteome</keyword>
<dbReference type="Proteomes" id="UP000183832">
    <property type="component" value="Unassembled WGS sequence"/>
</dbReference>
<sequence length="61" mass="7247">MQKCYCLYLVINIMNSFFRVMKQKEGEEIPNKHQTTRTIEMNFHIILAPIETFRSLPLASK</sequence>
<protein>
    <submittedName>
        <fullName evidence="1">CLUMA_CG019391, isoform A</fullName>
    </submittedName>
</protein>